<feature type="signal peptide" evidence="1">
    <location>
        <begin position="1"/>
        <end position="24"/>
    </location>
</feature>
<feature type="domain" description="DUF4833" evidence="2">
    <location>
        <begin position="48"/>
        <end position="186"/>
    </location>
</feature>
<keyword evidence="1" id="KW-0732">Signal</keyword>
<accession>A0A2D1U5B6</accession>
<protein>
    <submittedName>
        <fullName evidence="3">DUF4833 domain-containing protein</fullName>
    </submittedName>
</protein>
<evidence type="ECO:0000313" key="3">
    <source>
        <dbReference type="EMBL" id="ATP56801.1"/>
    </source>
</evidence>
<reference evidence="3 4" key="1">
    <citation type="submission" date="2017-10" db="EMBL/GenBank/DDBJ databases">
        <title>Whole genome of Pedobacter ginsengisoli T01R-27 isolated from tomato rhizosphere.</title>
        <authorList>
            <person name="Weon H.-Y."/>
            <person name="Lee S.A."/>
            <person name="Sang M.K."/>
            <person name="Song J."/>
        </authorList>
    </citation>
    <scope>NUCLEOTIDE SEQUENCE [LARGE SCALE GENOMIC DNA]</scope>
    <source>
        <strain evidence="3 4">T01R-27</strain>
    </source>
</reference>
<dbReference type="Proteomes" id="UP000223749">
    <property type="component" value="Chromosome"/>
</dbReference>
<sequence length="189" mass="21891">MKSAKLLTLNILLLFSLLTATVVAQTGDKSDPSPLKFPIPKGISNQLFYLQRDPNTNTIICELNADKNGEVDRKEPILIYWIRYGDDGEKKDLNYIQRKFAYGIVSKEIGKDHYELRFVSHKKLPMYLLRSEQDKKFHVYVTVNNKKIQLDRIFVRIEGGSFWLPNVKYVELKGVNTENNTAVLERIKV</sequence>
<evidence type="ECO:0000259" key="2">
    <source>
        <dbReference type="Pfam" id="PF16117"/>
    </source>
</evidence>
<organism evidence="3 4">
    <name type="scientific">Pedobacter ginsengisoli</name>
    <dbReference type="NCBI Taxonomy" id="363852"/>
    <lineage>
        <taxon>Bacteria</taxon>
        <taxon>Pseudomonadati</taxon>
        <taxon>Bacteroidota</taxon>
        <taxon>Sphingobacteriia</taxon>
        <taxon>Sphingobacteriales</taxon>
        <taxon>Sphingobacteriaceae</taxon>
        <taxon>Pedobacter</taxon>
    </lineage>
</organism>
<name>A0A2D1U5B6_9SPHI</name>
<dbReference type="InterPro" id="IPR032269">
    <property type="entry name" value="DUF4833"/>
</dbReference>
<gene>
    <name evidence="3" type="ORF">CPT03_10100</name>
</gene>
<keyword evidence="4" id="KW-1185">Reference proteome</keyword>
<dbReference type="RefSeq" id="WP_099438736.1">
    <property type="nucleotide sequence ID" value="NZ_CP024091.1"/>
</dbReference>
<dbReference type="EMBL" id="CP024091">
    <property type="protein sequence ID" value="ATP56801.1"/>
    <property type="molecule type" value="Genomic_DNA"/>
</dbReference>
<evidence type="ECO:0000256" key="1">
    <source>
        <dbReference type="SAM" id="SignalP"/>
    </source>
</evidence>
<dbReference type="KEGG" id="pgs:CPT03_10100"/>
<proteinExistence type="predicted"/>
<dbReference type="AlphaFoldDB" id="A0A2D1U5B6"/>
<feature type="chain" id="PRO_5013682532" evidence="1">
    <location>
        <begin position="25"/>
        <end position="189"/>
    </location>
</feature>
<dbReference type="OrthoDB" id="9785831at2"/>
<evidence type="ECO:0000313" key="4">
    <source>
        <dbReference type="Proteomes" id="UP000223749"/>
    </source>
</evidence>
<dbReference type="Pfam" id="PF16117">
    <property type="entry name" value="DUF4833"/>
    <property type="match status" value="1"/>
</dbReference>